<sequence>MPTTLPLNIRLPTPDNLPLCASDFIGNEIRATNGQYDKNTWTLVIIMNRSTGEQLGFTSTLIVRVMHGTRKCAIFSWLQHCNGTHCVCGDRKTFGADLEYVSRSDEKQTCFAKDMEPCSRYGHDFKKELKLLPWEKKDAKVIQYLVPADAWETKTAAAKINLDCATDGFWCQTVKEENKNLIFSTRCIRKEFGNRSSGQENFLSILSLVLLFGTTVMGFNIKFLIILFFIKTL</sequence>
<keyword evidence="1" id="KW-0812">Transmembrane</keyword>
<reference evidence="2 3" key="1">
    <citation type="journal article" date="2016" name="Genome Biol. Evol.">
        <title>Gene Family Evolution Reflects Adaptation to Soil Environmental Stressors in the Genome of the Collembolan Orchesella cincta.</title>
        <authorList>
            <person name="Faddeeva-Vakhrusheva A."/>
            <person name="Derks M.F."/>
            <person name="Anvar S.Y."/>
            <person name="Agamennone V."/>
            <person name="Suring W."/>
            <person name="Smit S."/>
            <person name="van Straalen N.M."/>
            <person name="Roelofs D."/>
        </authorList>
    </citation>
    <scope>NUCLEOTIDE SEQUENCE [LARGE SCALE GENOMIC DNA]</scope>
    <source>
        <tissue evidence="2">Mixed pool</tissue>
    </source>
</reference>
<evidence type="ECO:0000313" key="2">
    <source>
        <dbReference type="EMBL" id="ODM89484.1"/>
    </source>
</evidence>
<keyword evidence="1" id="KW-1133">Transmembrane helix</keyword>
<proteinExistence type="predicted"/>
<gene>
    <name evidence="2" type="ORF">Ocin01_17198</name>
</gene>
<protein>
    <submittedName>
        <fullName evidence="2">Uncharacterized protein</fullName>
    </submittedName>
</protein>
<keyword evidence="3" id="KW-1185">Reference proteome</keyword>
<name>A0A1D2M996_ORCCI</name>
<dbReference type="AlphaFoldDB" id="A0A1D2M996"/>
<feature type="transmembrane region" description="Helical" evidence="1">
    <location>
        <begin position="202"/>
        <end position="230"/>
    </location>
</feature>
<dbReference type="Proteomes" id="UP000094527">
    <property type="component" value="Unassembled WGS sequence"/>
</dbReference>
<accession>A0A1D2M996</accession>
<keyword evidence="1" id="KW-0472">Membrane</keyword>
<dbReference type="EMBL" id="LJIJ01002600">
    <property type="protein sequence ID" value="ODM89484.1"/>
    <property type="molecule type" value="Genomic_DNA"/>
</dbReference>
<evidence type="ECO:0000313" key="3">
    <source>
        <dbReference type="Proteomes" id="UP000094527"/>
    </source>
</evidence>
<evidence type="ECO:0000256" key="1">
    <source>
        <dbReference type="SAM" id="Phobius"/>
    </source>
</evidence>
<comment type="caution">
    <text evidence="2">The sequence shown here is derived from an EMBL/GenBank/DDBJ whole genome shotgun (WGS) entry which is preliminary data.</text>
</comment>
<organism evidence="2 3">
    <name type="scientific">Orchesella cincta</name>
    <name type="common">Springtail</name>
    <name type="synonym">Podura cincta</name>
    <dbReference type="NCBI Taxonomy" id="48709"/>
    <lineage>
        <taxon>Eukaryota</taxon>
        <taxon>Metazoa</taxon>
        <taxon>Ecdysozoa</taxon>
        <taxon>Arthropoda</taxon>
        <taxon>Hexapoda</taxon>
        <taxon>Collembola</taxon>
        <taxon>Entomobryomorpha</taxon>
        <taxon>Entomobryoidea</taxon>
        <taxon>Orchesellidae</taxon>
        <taxon>Orchesellinae</taxon>
        <taxon>Orchesella</taxon>
    </lineage>
</organism>